<evidence type="ECO:0000313" key="2">
    <source>
        <dbReference type="Proteomes" id="UP000573499"/>
    </source>
</evidence>
<gene>
    <name evidence="1" type="ORF">H3H39_22425</name>
</gene>
<organism evidence="1 2">
    <name type="scientific">Rugamonas apoptosis</name>
    <dbReference type="NCBI Taxonomy" id="2758570"/>
    <lineage>
        <taxon>Bacteria</taxon>
        <taxon>Pseudomonadati</taxon>
        <taxon>Pseudomonadota</taxon>
        <taxon>Betaproteobacteria</taxon>
        <taxon>Burkholderiales</taxon>
        <taxon>Oxalobacteraceae</taxon>
        <taxon>Telluria group</taxon>
        <taxon>Rugamonas</taxon>
    </lineage>
</organism>
<evidence type="ECO:0008006" key="3">
    <source>
        <dbReference type="Google" id="ProtNLM"/>
    </source>
</evidence>
<dbReference type="RefSeq" id="WP_182156593.1">
    <property type="nucleotide sequence ID" value="NZ_JACEZU010000012.1"/>
</dbReference>
<reference evidence="1 2" key="1">
    <citation type="submission" date="2020-07" db="EMBL/GenBank/DDBJ databases">
        <title>Novel species isolated from subtropical streams in China.</title>
        <authorList>
            <person name="Lu H."/>
        </authorList>
    </citation>
    <scope>NUCLEOTIDE SEQUENCE [LARGE SCALE GENOMIC DNA]</scope>
    <source>
        <strain evidence="1 2">LX47W</strain>
    </source>
</reference>
<name>A0A7W2IML3_9BURK</name>
<evidence type="ECO:0000313" key="1">
    <source>
        <dbReference type="EMBL" id="MBA5689808.1"/>
    </source>
</evidence>
<accession>A0A7W2IML3</accession>
<sequence length="313" mass="36064">MLINIQDIWHADVLRTHDEYVSDIIDKAIVAPGSYLDVLIKKHRNHFAIAEPKQLRLIIKSVKDMTSSACHATYQEFLEDCKKIFNYGKFSDKDKKGWNAFQLCASSMYQMCPYCQQAGALTVYRESDTQAFRPTLDHFYPKAQYPFLGLSLYNLIPSCHSCNSSLKTTADFYEEEHLHPFEDGELIRYEWDVEQYLRNREAIGPIGGSLDLNGVSIQSIPAGHIKSASIKNSISTFLIEERLTLNLMSLRRFQDILLYYSPERLAEANAKILSPSGWTLTEDQALQFSYKDYKNEWLGRLKADLYDAAWVRI</sequence>
<dbReference type="Proteomes" id="UP000573499">
    <property type="component" value="Unassembled WGS sequence"/>
</dbReference>
<comment type="caution">
    <text evidence="1">The sequence shown here is derived from an EMBL/GenBank/DDBJ whole genome shotgun (WGS) entry which is preliminary data.</text>
</comment>
<proteinExistence type="predicted"/>
<keyword evidence="2" id="KW-1185">Reference proteome</keyword>
<protein>
    <recommendedName>
        <fullName evidence="3">HNH endonuclease</fullName>
    </recommendedName>
</protein>
<dbReference type="AlphaFoldDB" id="A0A7W2IML3"/>
<dbReference type="EMBL" id="JACEZU010000012">
    <property type="protein sequence ID" value="MBA5689808.1"/>
    <property type="molecule type" value="Genomic_DNA"/>
</dbReference>
<dbReference type="Gene3D" id="1.10.30.50">
    <property type="match status" value="1"/>
</dbReference>